<evidence type="ECO:0000313" key="7">
    <source>
        <dbReference type="Proteomes" id="UP000310158"/>
    </source>
</evidence>
<dbReference type="Pfam" id="PF00106">
    <property type="entry name" value="adh_short"/>
    <property type="match status" value="1"/>
</dbReference>
<accession>A0A4S4LSA7</accession>
<keyword evidence="2" id="KW-0521">NADP</keyword>
<evidence type="ECO:0000256" key="3">
    <source>
        <dbReference type="ARBA" id="ARBA00023002"/>
    </source>
</evidence>
<evidence type="ECO:0000313" key="6">
    <source>
        <dbReference type="EMBL" id="THH15296.1"/>
    </source>
</evidence>
<dbReference type="GO" id="GO:0016020">
    <property type="term" value="C:membrane"/>
    <property type="evidence" value="ECO:0007669"/>
    <property type="project" value="TreeGrafter"/>
</dbReference>
<proteinExistence type="inferred from homology"/>
<dbReference type="SUPFAM" id="SSF51735">
    <property type="entry name" value="NAD(P)-binding Rossmann-fold domains"/>
    <property type="match status" value="1"/>
</dbReference>
<name>A0A4S4LSA7_9AGAM</name>
<dbReference type="Gene3D" id="3.40.50.720">
    <property type="entry name" value="NAD(P)-binding Rossmann-like Domain"/>
    <property type="match status" value="1"/>
</dbReference>
<dbReference type="OrthoDB" id="37659at2759"/>
<dbReference type="GO" id="GO:0016491">
    <property type="term" value="F:oxidoreductase activity"/>
    <property type="evidence" value="ECO:0007669"/>
    <property type="project" value="UniProtKB-KW"/>
</dbReference>
<dbReference type="Proteomes" id="UP000310158">
    <property type="component" value="Unassembled WGS sequence"/>
</dbReference>
<feature type="signal peptide" evidence="5">
    <location>
        <begin position="1"/>
        <end position="17"/>
    </location>
</feature>
<evidence type="ECO:0000256" key="2">
    <source>
        <dbReference type="ARBA" id="ARBA00022857"/>
    </source>
</evidence>
<dbReference type="InterPro" id="IPR036291">
    <property type="entry name" value="NAD(P)-bd_dom_sf"/>
</dbReference>
<evidence type="ECO:0000256" key="4">
    <source>
        <dbReference type="ARBA" id="ARBA00037096"/>
    </source>
</evidence>
<dbReference type="PRINTS" id="PR00081">
    <property type="entry name" value="GDHRDH"/>
</dbReference>
<gene>
    <name evidence="6" type="ORF">EW146_g5169</name>
</gene>
<protein>
    <recommendedName>
        <fullName evidence="8">NAD(P)-binding protein</fullName>
    </recommendedName>
</protein>
<feature type="chain" id="PRO_5020534626" description="NAD(P)-binding protein" evidence="5">
    <location>
        <begin position="18"/>
        <end position="341"/>
    </location>
</feature>
<dbReference type="PANTHER" id="PTHR44196:SF1">
    <property type="entry name" value="DEHYDROGENASE_REDUCTASE SDR FAMILY MEMBER 7B"/>
    <property type="match status" value="1"/>
</dbReference>
<comment type="similarity">
    <text evidence="1">Belongs to the short-chain dehydrogenases/reductases (SDR) family.</text>
</comment>
<evidence type="ECO:0000256" key="5">
    <source>
        <dbReference type="SAM" id="SignalP"/>
    </source>
</evidence>
<keyword evidence="3" id="KW-0560">Oxidoreductase</keyword>
<dbReference type="AlphaFoldDB" id="A0A4S4LSA7"/>
<comment type="function">
    <text evidence="4">Putative oxidoreductase.</text>
</comment>
<dbReference type="PROSITE" id="PS00061">
    <property type="entry name" value="ADH_SHORT"/>
    <property type="match status" value="1"/>
</dbReference>
<reference evidence="6 7" key="1">
    <citation type="submission" date="2019-02" db="EMBL/GenBank/DDBJ databases">
        <title>Genome sequencing of the rare red list fungi Bondarzewia mesenterica.</title>
        <authorList>
            <person name="Buettner E."/>
            <person name="Kellner H."/>
        </authorList>
    </citation>
    <scope>NUCLEOTIDE SEQUENCE [LARGE SCALE GENOMIC DNA]</scope>
    <source>
        <strain evidence="6 7">DSM 108281</strain>
    </source>
</reference>
<dbReference type="EMBL" id="SGPL01000217">
    <property type="protein sequence ID" value="THH15296.1"/>
    <property type="molecule type" value="Genomic_DNA"/>
</dbReference>
<keyword evidence="5" id="KW-0732">Signal</keyword>
<keyword evidence="7" id="KW-1185">Reference proteome</keyword>
<sequence length="341" mass="37144">MPSSLLLLGLSLSFWLALRPLSRKRRSDAIPNYSERVLVIGASSGIGRAIAHIYAERGAKLCIVGRRGEELETVRVECEGLLKDAEPASSNRVVSIKADFSDADDMIRVRTVLEQEWGVLDTLVVSAGVSALQPLLHVAGVDGQTSDAGLPTVEGVRRTADIALAATKGNYLGPLVSAVTLVYVFPDALPFLYLIFLACPIIQQIPFMSKSPSPSIHLISSLAAVFPAPTRTLYASTKAASLMLYRSLSIEHPNIAFSYLLPSTVEGDFRASAVDSGPTREADPNKHGLKRTAVAARAVRAIDNREGIVFMPQFYWLGHILGCLWPSFVERRARRKYNFPL</sequence>
<comment type="caution">
    <text evidence="6">The sequence shown here is derived from an EMBL/GenBank/DDBJ whole genome shotgun (WGS) entry which is preliminary data.</text>
</comment>
<evidence type="ECO:0008006" key="8">
    <source>
        <dbReference type="Google" id="ProtNLM"/>
    </source>
</evidence>
<evidence type="ECO:0000256" key="1">
    <source>
        <dbReference type="ARBA" id="ARBA00006484"/>
    </source>
</evidence>
<organism evidence="6 7">
    <name type="scientific">Bondarzewia mesenterica</name>
    <dbReference type="NCBI Taxonomy" id="1095465"/>
    <lineage>
        <taxon>Eukaryota</taxon>
        <taxon>Fungi</taxon>
        <taxon>Dikarya</taxon>
        <taxon>Basidiomycota</taxon>
        <taxon>Agaricomycotina</taxon>
        <taxon>Agaricomycetes</taxon>
        <taxon>Russulales</taxon>
        <taxon>Bondarzewiaceae</taxon>
        <taxon>Bondarzewia</taxon>
    </lineage>
</organism>
<dbReference type="PANTHER" id="PTHR44196">
    <property type="entry name" value="DEHYDROGENASE/REDUCTASE SDR FAMILY MEMBER 7B"/>
    <property type="match status" value="1"/>
</dbReference>
<dbReference type="InterPro" id="IPR002347">
    <property type="entry name" value="SDR_fam"/>
</dbReference>
<dbReference type="InterPro" id="IPR020904">
    <property type="entry name" value="Sc_DH/Rdtase_CS"/>
</dbReference>